<gene>
    <name evidence="1" type="ORF">SDC9_209671</name>
</gene>
<dbReference type="EMBL" id="VSSQ01139230">
    <property type="protein sequence ID" value="MPN61925.1"/>
    <property type="molecule type" value="Genomic_DNA"/>
</dbReference>
<reference evidence="1" key="1">
    <citation type="submission" date="2019-08" db="EMBL/GenBank/DDBJ databases">
        <authorList>
            <person name="Kucharzyk K."/>
            <person name="Murdoch R.W."/>
            <person name="Higgins S."/>
            <person name="Loffler F."/>
        </authorList>
    </citation>
    <scope>NUCLEOTIDE SEQUENCE</scope>
</reference>
<accession>A0A645JDX3</accession>
<comment type="caution">
    <text evidence="1">The sequence shown here is derived from an EMBL/GenBank/DDBJ whole genome shotgun (WGS) entry which is preliminary data.</text>
</comment>
<evidence type="ECO:0000313" key="1">
    <source>
        <dbReference type="EMBL" id="MPN61925.1"/>
    </source>
</evidence>
<proteinExistence type="predicted"/>
<name>A0A645JDX3_9ZZZZ</name>
<protein>
    <submittedName>
        <fullName evidence="1">Uncharacterized protein</fullName>
    </submittedName>
</protein>
<dbReference type="AlphaFoldDB" id="A0A645JDX3"/>
<sequence length="80" mass="9228">MHALEFEIGFVGQNISGIQEGVFIYADIHKRSLHPGQHILHSAFIDVAYKFLAAETFDINLYNFAVFKYDNARLVRVDFH</sequence>
<organism evidence="1">
    <name type="scientific">bioreactor metagenome</name>
    <dbReference type="NCBI Taxonomy" id="1076179"/>
    <lineage>
        <taxon>unclassified sequences</taxon>
        <taxon>metagenomes</taxon>
        <taxon>ecological metagenomes</taxon>
    </lineage>
</organism>